<evidence type="ECO:0000313" key="1">
    <source>
        <dbReference type="EMBL" id="SDX81130.1"/>
    </source>
</evidence>
<name>A0A1H3ER78_9RHOB</name>
<gene>
    <name evidence="1" type="ORF">SAMN04488238_1254</name>
</gene>
<organism evidence="1 2">
    <name type="scientific">Roseicitreum antarcticum</name>
    <dbReference type="NCBI Taxonomy" id="564137"/>
    <lineage>
        <taxon>Bacteria</taxon>
        <taxon>Pseudomonadati</taxon>
        <taxon>Pseudomonadota</taxon>
        <taxon>Alphaproteobacteria</taxon>
        <taxon>Rhodobacterales</taxon>
        <taxon>Paracoccaceae</taxon>
        <taxon>Roseicitreum</taxon>
    </lineage>
</organism>
<proteinExistence type="predicted"/>
<dbReference type="EMBL" id="FNOM01000025">
    <property type="protein sequence ID" value="SDX81130.1"/>
    <property type="molecule type" value="Genomic_DNA"/>
</dbReference>
<accession>A0A1H3ER78</accession>
<keyword evidence="2" id="KW-1185">Reference proteome</keyword>
<dbReference type="STRING" id="564137.SAMN04488238_1254"/>
<evidence type="ECO:0008006" key="3">
    <source>
        <dbReference type="Google" id="ProtNLM"/>
    </source>
</evidence>
<dbReference type="Proteomes" id="UP000198539">
    <property type="component" value="Unassembled WGS sequence"/>
</dbReference>
<reference evidence="1 2" key="1">
    <citation type="submission" date="2016-10" db="EMBL/GenBank/DDBJ databases">
        <authorList>
            <person name="de Groot N.N."/>
        </authorList>
    </citation>
    <scope>NUCLEOTIDE SEQUENCE [LARGE SCALE GENOMIC DNA]</scope>
    <source>
        <strain evidence="1 2">CGMCC 1.8894</strain>
    </source>
</reference>
<dbReference type="AlphaFoldDB" id="A0A1H3ER78"/>
<sequence>MAALPLPIVSFFVLGRCNMPEMIIGKLVAAGLSQALAGAIVNIGGSLLLSVASQALMGGRSQGADLSRELSIPTSLPPYRFAYGKRARIRGSWAPGWVVKDSVLYGCILLNSRPCAGTNARLLIDARSVGLVGNMLDFGQVRSGTVTIVEGATFATVTHSLPGAPVAADCAAWNSTIKGVIGQITATTFGVTIPSAAPAGGVTLNWRALLTSPGAAAVNTPFSGYFNCWLGRGDQGHPPARILAEMGDLTGRDTAKFWTSDKWTGRSVLWVRVVAGPDASRLERWPSAPPAIEVEADWTPVWDPRDDNQDPDDPATWEVSDNQALCLLDALRFNPTARYPLAQLRVSDFTDAADIADQDVALAAGGTEPRYRVGGIVTFIGTGELVNQITPLVDAGAGALMRVGGRLGYAPGAYAAPVLSLSDYLRDGPVKFRATQPTRDIPAAVKAVFPDALAQWESSELTPAPVRDNWDGSEDDVRALPLDLVFSASQAARIQQITARGLALQREFTATFPPSALPAVAGSVAALALPRAGDARNGTYRVTQTAPAEWMGQGDGVALALPMTLRETSAHVYAWDAATDEPDRYVRYVAPPDPAIPTVAFTATLSGGIINLAFPVPISGTTPETSNGFFDYIVNPLAKAIYWEFRQADGPWQPAREIALPASFSGGEGGPYPADRTDSLSPLVSGTTYQFRARCQNADAYGVWLTSAPITTP</sequence>
<protein>
    <recommendedName>
        <fullName evidence="3">Phage tail protein</fullName>
    </recommendedName>
</protein>
<evidence type="ECO:0000313" key="2">
    <source>
        <dbReference type="Proteomes" id="UP000198539"/>
    </source>
</evidence>